<feature type="transmembrane region" description="Helical" evidence="6">
    <location>
        <begin position="523"/>
        <end position="545"/>
    </location>
</feature>
<dbReference type="Proteomes" id="UP000295192">
    <property type="component" value="Unassembled WGS sequence"/>
</dbReference>
<feature type="transmembrane region" description="Helical" evidence="6">
    <location>
        <begin position="36"/>
        <end position="55"/>
    </location>
</feature>
<evidence type="ECO:0000256" key="6">
    <source>
        <dbReference type="SAM" id="Phobius"/>
    </source>
</evidence>
<dbReference type="InterPro" id="IPR013604">
    <property type="entry name" value="7TM_chemorcpt"/>
</dbReference>
<proteinExistence type="predicted"/>
<feature type="transmembrane region" description="Helical" evidence="6">
    <location>
        <begin position="124"/>
        <end position="146"/>
    </location>
</feature>
<gene>
    <name evidence="7" type="ORF">AWZ03_010981</name>
</gene>
<comment type="subcellular location">
    <subcellularLocation>
        <location evidence="1">Cell membrane</location>
        <topology evidence="1">Multi-pass membrane protein</topology>
    </subcellularLocation>
</comment>
<accession>A0A484B1E7</accession>
<comment type="caution">
    <text evidence="7">The sequence shown here is derived from an EMBL/GenBank/DDBJ whole genome shotgun (WGS) entry which is preliminary data.</text>
</comment>
<protein>
    <recommendedName>
        <fullName evidence="9">Gustatory receptor</fullName>
    </recommendedName>
</protein>
<feature type="transmembrane region" description="Helical" evidence="6">
    <location>
        <begin position="615"/>
        <end position="638"/>
    </location>
</feature>
<dbReference type="EMBL" id="LSRL02000216">
    <property type="protein sequence ID" value="TDG42596.1"/>
    <property type="molecule type" value="Genomic_DNA"/>
</dbReference>
<evidence type="ECO:0000256" key="4">
    <source>
        <dbReference type="ARBA" id="ARBA00022989"/>
    </source>
</evidence>
<keyword evidence="5 6" id="KW-0472">Membrane</keyword>
<keyword evidence="3 6" id="KW-0812">Transmembrane</keyword>
<feature type="transmembrane region" description="Helical" evidence="6">
    <location>
        <begin position="264"/>
        <end position="282"/>
    </location>
</feature>
<feature type="transmembrane region" description="Helical" evidence="6">
    <location>
        <begin position="490"/>
        <end position="511"/>
    </location>
</feature>
<evidence type="ECO:0000313" key="7">
    <source>
        <dbReference type="EMBL" id="TDG42596.1"/>
    </source>
</evidence>
<feature type="transmembrane region" description="Helical" evidence="6">
    <location>
        <begin position="713"/>
        <end position="737"/>
    </location>
</feature>
<evidence type="ECO:0000256" key="5">
    <source>
        <dbReference type="ARBA" id="ARBA00023136"/>
    </source>
</evidence>
<keyword evidence="8" id="KW-1185">Reference proteome</keyword>
<dbReference type="GO" id="GO:0050909">
    <property type="term" value="P:sensory perception of taste"/>
    <property type="evidence" value="ECO:0007669"/>
    <property type="project" value="InterPro"/>
</dbReference>
<feature type="transmembrane region" description="Helical" evidence="6">
    <location>
        <begin position="859"/>
        <end position="878"/>
    </location>
</feature>
<feature type="transmembrane region" description="Helical" evidence="6">
    <location>
        <begin position="464"/>
        <end position="484"/>
    </location>
</feature>
<feature type="transmembrane region" description="Helical" evidence="6">
    <location>
        <begin position="810"/>
        <end position="832"/>
    </location>
</feature>
<feature type="transmembrane region" description="Helical" evidence="6">
    <location>
        <begin position="358"/>
        <end position="383"/>
    </location>
</feature>
<feature type="transmembrane region" description="Helical" evidence="6">
    <location>
        <begin position="947"/>
        <end position="967"/>
    </location>
</feature>
<organism evidence="7 8">
    <name type="scientific">Drosophila navojoa</name>
    <name type="common">Fruit fly</name>
    <dbReference type="NCBI Taxonomy" id="7232"/>
    <lineage>
        <taxon>Eukaryota</taxon>
        <taxon>Metazoa</taxon>
        <taxon>Ecdysozoa</taxon>
        <taxon>Arthropoda</taxon>
        <taxon>Hexapoda</taxon>
        <taxon>Insecta</taxon>
        <taxon>Pterygota</taxon>
        <taxon>Neoptera</taxon>
        <taxon>Endopterygota</taxon>
        <taxon>Diptera</taxon>
        <taxon>Brachycera</taxon>
        <taxon>Muscomorpha</taxon>
        <taxon>Ephydroidea</taxon>
        <taxon>Drosophilidae</taxon>
        <taxon>Drosophila</taxon>
    </lineage>
</organism>
<dbReference type="GO" id="GO:0005886">
    <property type="term" value="C:plasma membrane"/>
    <property type="evidence" value="ECO:0007669"/>
    <property type="project" value="UniProtKB-SubCell"/>
</dbReference>
<dbReference type="AlphaFoldDB" id="A0A484B1E7"/>
<evidence type="ECO:0000256" key="3">
    <source>
        <dbReference type="ARBA" id="ARBA00022692"/>
    </source>
</evidence>
<keyword evidence="4 6" id="KW-1133">Transmembrane helix</keyword>
<evidence type="ECO:0008006" key="9">
    <source>
        <dbReference type="Google" id="ProtNLM"/>
    </source>
</evidence>
<feature type="transmembrane region" description="Helical" evidence="6">
    <location>
        <begin position="430"/>
        <end position="452"/>
    </location>
</feature>
<feature type="transmembrane region" description="Helical" evidence="6">
    <location>
        <begin position="161"/>
        <end position="186"/>
    </location>
</feature>
<dbReference type="Pfam" id="PF08395">
    <property type="entry name" value="7tm_7"/>
    <property type="match status" value="2"/>
</dbReference>
<evidence type="ECO:0000256" key="2">
    <source>
        <dbReference type="ARBA" id="ARBA00022475"/>
    </source>
</evidence>
<name>A0A484B1E7_DRONA</name>
<feature type="transmembrane region" description="Helical" evidence="6">
    <location>
        <begin position="910"/>
        <end position="935"/>
    </location>
</feature>
<keyword evidence="2" id="KW-1003">Cell membrane</keyword>
<sequence length="975" mass="113238">MRLLKFLHYQRYLGLNDLDYSKASGHYILKGSCVSYMLHSLVQAILIACILATFMQWSVNYQATDSRSGDNFDHLVILAASFTQLISNAWMRLHQQMQLKLLNILSRVATSLQAVELEKIRARWLYYFWLAICLYYALDIVFFVVFDMDMKRDHLTFLLGFYVRLVCANFIIICYSSLVCLVKHLFRAQAAQLQRQLRNERICLRHIANNLRLNDELMLLCQDELVNVFGGALVLPYLYGTLDATEVCYLALPMDGFSYMEMLLLLRWMIPICIFLSMPMIINDLADEILVNIWLRVKQESQLIILNRLTDWSRDFGVITTELNRPKWLYRIWMGISVLYACDIVFARFYFNVNQSFGYYLAMSGYIVLLVRTNYIIVCYTALVNLIMTLLEKQANQLQSEFTIIVDRLAENLRFHDKLFLLCHEQMVEVYGGSLVLLFLYTVLDAICTCYLASLEERFSFVEVLFVLCWIVPIFMSLIIPLTANNLTKQLVVLLIVFGSLHGVLTGECVYNAEMISKPVKAFYYLHLSMPPIIQILLNLCLRFRQQRQQLLLQRMKNFILTCYTSLVNVVSNLLQAQAAQLSRAIPDIHPDELALYLQTHDEIVLLCHEELVQVFGIALLACFIFLCQNSIFVAYLATLESRFTLLNVLGILSWMAFNTIYMYMPLKINNLAYELVAQYTKVMQSQELFAFLHYQRYLGLSDIDYSSCMQRYVLHATCCSRFAQLLVLCIMICALLEDFLGNRVDYVSMESTVGSAVYQILLLASPLTELLLHIWLHSQQHLQQDLLNRLMDLARRLHLDTHAFSSLRWLYRIWLAISVIYVCHILQYTIATWEQNNGFQQLLGLICICMHNIRIKYVITYYTALVYVVMILLQAQAHQLHMGDRIPLLEIASNLCIHDELLLLCHEELLNVFGVALIFPFLYFVLDATCICYIGTFVDRFSHKEVLLVLSWLTPIFFYMTLPLVVNNVANQVS</sequence>
<feature type="transmembrane region" description="Helical" evidence="6">
    <location>
        <begin position="645"/>
        <end position="665"/>
    </location>
</feature>
<reference evidence="7 8" key="1">
    <citation type="journal article" date="2019" name="J. Hered.">
        <title>An Improved Genome Assembly for Drosophila navojoa, the Basal Species in the mojavensis Cluster.</title>
        <authorList>
            <person name="Vanderlinde T."/>
            <person name="Dupim E.G."/>
            <person name="Nazario-Yepiz N.O."/>
            <person name="Carvalho A.B."/>
        </authorList>
    </citation>
    <scope>NUCLEOTIDE SEQUENCE [LARGE SCALE GENOMIC DNA]</scope>
    <source>
        <strain evidence="7">Navoj_Jal97</strain>
        <tissue evidence="7">Whole organism</tissue>
    </source>
</reference>
<evidence type="ECO:0000313" key="8">
    <source>
        <dbReference type="Proteomes" id="UP000295192"/>
    </source>
</evidence>
<feature type="transmembrane region" description="Helical" evidence="6">
    <location>
        <begin position="332"/>
        <end position="351"/>
    </location>
</feature>
<feature type="transmembrane region" description="Helical" evidence="6">
    <location>
        <begin position="757"/>
        <end position="777"/>
    </location>
</feature>
<evidence type="ECO:0000256" key="1">
    <source>
        <dbReference type="ARBA" id="ARBA00004651"/>
    </source>
</evidence>
<feature type="transmembrane region" description="Helical" evidence="6">
    <location>
        <begin position="75"/>
        <end position="93"/>
    </location>
</feature>